<feature type="domain" description="Response regulatory" evidence="2">
    <location>
        <begin position="11"/>
        <end position="127"/>
    </location>
</feature>
<keyword evidence="1" id="KW-0597">Phosphoprotein</keyword>
<dbReference type="InterPro" id="IPR011006">
    <property type="entry name" value="CheY-like_superfamily"/>
</dbReference>
<gene>
    <name evidence="3" type="ORF">CKO42_14160</name>
</gene>
<sequence>MPWSCNPNDVRILIVDDDPMLRKLLRSTLQSLDHTNILESGLGQEAVDLCQQNPLDLVFLDIEMPGEMNGIDVLNELRKDKRPVSIIMLTAHSTIANVRQAAASKVNGFLVKPLNPERIEKVLEHYHQSRCA</sequence>
<dbReference type="InterPro" id="IPR001789">
    <property type="entry name" value="Sig_transdc_resp-reg_receiver"/>
</dbReference>
<reference evidence="3 4" key="1">
    <citation type="journal article" date="2020" name="Microorganisms">
        <title>Osmotic Adaptation and Compatible Solute Biosynthesis of Phototrophic Bacteria as Revealed from Genome Analyses.</title>
        <authorList>
            <person name="Imhoff J.F."/>
            <person name="Rahn T."/>
            <person name="Kunzel S."/>
            <person name="Keller A."/>
            <person name="Neulinger S.C."/>
        </authorList>
    </citation>
    <scope>NUCLEOTIDE SEQUENCE [LARGE SCALE GENOMIC DNA]</scope>
    <source>
        <strain evidence="3 4">DSM 25653</strain>
    </source>
</reference>
<evidence type="ECO:0000313" key="4">
    <source>
        <dbReference type="Proteomes" id="UP001138768"/>
    </source>
</evidence>
<dbReference type="SMART" id="SM00448">
    <property type="entry name" value="REC"/>
    <property type="match status" value="1"/>
</dbReference>
<dbReference type="Proteomes" id="UP001138768">
    <property type="component" value="Unassembled WGS sequence"/>
</dbReference>
<proteinExistence type="predicted"/>
<protein>
    <recommendedName>
        <fullName evidence="2">Response regulatory domain-containing protein</fullName>
    </recommendedName>
</protein>
<dbReference type="EMBL" id="NRRY01000023">
    <property type="protein sequence ID" value="MBK1619561.1"/>
    <property type="molecule type" value="Genomic_DNA"/>
</dbReference>
<evidence type="ECO:0000259" key="2">
    <source>
        <dbReference type="PROSITE" id="PS50110"/>
    </source>
</evidence>
<dbReference type="PROSITE" id="PS50110">
    <property type="entry name" value="RESPONSE_REGULATORY"/>
    <property type="match status" value="1"/>
</dbReference>
<dbReference type="PANTHER" id="PTHR43228:SF1">
    <property type="entry name" value="TWO-COMPONENT RESPONSE REGULATOR ARR22"/>
    <property type="match status" value="1"/>
</dbReference>
<dbReference type="RefSeq" id="WP_274608923.1">
    <property type="nucleotide sequence ID" value="NZ_JAXUFI010000026.1"/>
</dbReference>
<evidence type="ECO:0000313" key="3">
    <source>
        <dbReference type="EMBL" id="MBK1619561.1"/>
    </source>
</evidence>
<feature type="modified residue" description="4-aspartylphosphate" evidence="1">
    <location>
        <position position="61"/>
    </location>
</feature>
<dbReference type="Pfam" id="PF00072">
    <property type="entry name" value="Response_reg"/>
    <property type="match status" value="1"/>
</dbReference>
<dbReference type="InterPro" id="IPR052048">
    <property type="entry name" value="ST_Response_Regulator"/>
</dbReference>
<name>A0A9X1B590_9GAMM</name>
<accession>A0A9X1B590</accession>
<keyword evidence="4" id="KW-1185">Reference proteome</keyword>
<evidence type="ECO:0000256" key="1">
    <source>
        <dbReference type="PROSITE-ProRule" id="PRU00169"/>
    </source>
</evidence>
<dbReference type="SUPFAM" id="SSF52172">
    <property type="entry name" value="CheY-like"/>
    <property type="match status" value="1"/>
</dbReference>
<dbReference type="CDD" id="cd00156">
    <property type="entry name" value="REC"/>
    <property type="match status" value="1"/>
</dbReference>
<comment type="caution">
    <text evidence="3">The sequence shown here is derived from an EMBL/GenBank/DDBJ whole genome shotgun (WGS) entry which is preliminary data.</text>
</comment>
<dbReference type="PANTHER" id="PTHR43228">
    <property type="entry name" value="TWO-COMPONENT RESPONSE REGULATOR"/>
    <property type="match status" value="1"/>
</dbReference>
<dbReference type="Gene3D" id="3.40.50.2300">
    <property type="match status" value="1"/>
</dbReference>
<organism evidence="3 4">
    <name type="scientific">Lamprobacter modestohalophilus</name>
    <dbReference type="NCBI Taxonomy" id="1064514"/>
    <lineage>
        <taxon>Bacteria</taxon>
        <taxon>Pseudomonadati</taxon>
        <taxon>Pseudomonadota</taxon>
        <taxon>Gammaproteobacteria</taxon>
        <taxon>Chromatiales</taxon>
        <taxon>Chromatiaceae</taxon>
        <taxon>Lamprobacter</taxon>
    </lineage>
</organism>
<dbReference type="GO" id="GO:0000160">
    <property type="term" value="P:phosphorelay signal transduction system"/>
    <property type="evidence" value="ECO:0007669"/>
    <property type="project" value="InterPro"/>
</dbReference>
<dbReference type="AlphaFoldDB" id="A0A9X1B590"/>